<dbReference type="Proteomes" id="UP000032452">
    <property type="component" value="Unassembled WGS sequence"/>
</dbReference>
<feature type="region of interest" description="Disordered" evidence="1">
    <location>
        <begin position="39"/>
        <end position="60"/>
    </location>
</feature>
<dbReference type="STRING" id="1618023.UH38_24390"/>
<comment type="caution">
    <text evidence="2">The sequence shown here is derived from an EMBL/GenBank/DDBJ whole genome shotgun (WGS) entry which is preliminary data.</text>
</comment>
<organism evidence="2 3">
    <name type="scientific">Aliterella atlantica CENA595</name>
    <dbReference type="NCBI Taxonomy" id="1618023"/>
    <lineage>
        <taxon>Bacteria</taxon>
        <taxon>Bacillati</taxon>
        <taxon>Cyanobacteriota</taxon>
        <taxon>Cyanophyceae</taxon>
        <taxon>Chroococcidiopsidales</taxon>
        <taxon>Aliterellaceae</taxon>
        <taxon>Aliterella</taxon>
    </lineage>
</organism>
<dbReference type="AlphaFoldDB" id="A0A0D8ZKT7"/>
<gene>
    <name evidence="2" type="ORF">UH38_24390</name>
</gene>
<accession>A0A0D8ZKT7</accession>
<keyword evidence="3" id="KW-1185">Reference proteome</keyword>
<evidence type="ECO:0000256" key="1">
    <source>
        <dbReference type="SAM" id="MobiDB-lite"/>
    </source>
</evidence>
<dbReference type="RefSeq" id="WP_045057318.1">
    <property type="nucleotide sequence ID" value="NZ_CAWMDP010000044.1"/>
</dbReference>
<name>A0A0D8ZKT7_9CYAN</name>
<reference evidence="2 3" key="1">
    <citation type="submission" date="2015-02" db="EMBL/GenBank/DDBJ databases">
        <title>Draft genome of a novel marine cyanobacterium (Chroococcales) isolated from South Atlantic Ocean.</title>
        <authorList>
            <person name="Rigonato J."/>
            <person name="Alvarenga D.O."/>
            <person name="Branco L.H."/>
            <person name="Varani A.M."/>
            <person name="Brandini F.P."/>
            <person name="Fiore M.F."/>
        </authorList>
    </citation>
    <scope>NUCLEOTIDE SEQUENCE [LARGE SCALE GENOMIC DNA]</scope>
    <source>
        <strain evidence="2 3">CENA595</strain>
    </source>
</reference>
<evidence type="ECO:0000313" key="3">
    <source>
        <dbReference type="Proteomes" id="UP000032452"/>
    </source>
</evidence>
<evidence type="ECO:0000313" key="2">
    <source>
        <dbReference type="EMBL" id="KJH69345.1"/>
    </source>
</evidence>
<proteinExistence type="predicted"/>
<dbReference type="EMBL" id="JYON01000052">
    <property type="protein sequence ID" value="KJH69345.1"/>
    <property type="molecule type" value="Genomic_DNA"/>
</dbReference>
<sequence>MKSAPESKAMLDVREWKEQAWREVAHLPLREAIRESLRRSQATSEKLGFVKKTKPAENNS</sequence>
<protein>
    <submittedName>
        <fullName evidence="2">Uncharacterized protein</fullName>
    </submittedName>
</protein>